<dbReference type="PROSITE" id="PS51186">
    <property type="entry name" value="GNAT"/>
    <property type="match status" value="1"/>
</dbReference>
<dbReference type="InterPro" id="IPR051531">
    <property type="entry name" value="N-acetyltransferase"/>
</dbReference>
<name>A0ABR6CTY7_9BACI</name>
<organism evidence="2 3">
    <name type="scientific">Peribacillus huizhouensis</name>
    <dbReference type="NCBI Taxonomy" id="1501239"/>
    <lineage>
        <taxon>Bacteria</taxon>
        <taxon>Bacillati</taxon>
        <taxon>Bacillota</taxon>
        <taxon>Bacilli</taxon>
        <taxon>Bacillales</taxon>
        <taxon>Bacillaceae</taxon>
        <taxon>Peribacillus</taxon>
    </lineage>
</organism>
<evidence type="ECO:0000313" key="3">
    <source>
        <dbReference type="Proteomes" id="UP000626697"/>
    </source>
</evidence>
<dbReference type="SUPFAM" id="SSF55729">
    <property type="entry name" value="Acyl-CoA N-acyltransferases (Nat)"/>
    <property type="match status" value="1"/>
</dbReference>
<dbReference type="PANTHER" id="PTHR43792">
    <property type="entry name" value="GNAT FAMILY, PUTATIVE (AFU_ORTHOLOGUE AFUA_3G00765)-RELATED-RELATED"/>
    <property type="match status" value="1"/>
</dbReference>
<dbReference type="Proteomes" id="UP000626697">
    <property type="component" value="Unassembled WGS sequence"/>
</dbReference>
<accession>A0ABR6CTY7</accession>
<dbReference type="InterPro" id="IPR016181">
    <property type="entry name" value="Acyl_CoA_acyltransferase"/>
</dbReference>
<proteinExistence type="predicted"/>
<dbReference type="InterPro" id="IPR000182">
    <property type="entry name" value="GNAT_dom"/>
</dbReference>
<dbReference type="PANTHER" id="PTHR43792:SF1">
    <property type="entry name" value="N-ACETYLTRANSFERASE DOMAIN-CONTAINING PROTEIN"/>
    <property type="match status" value="1"/>
</dbReference>
<reference evidence="2 3" key="1">
    <citation type="submission" date="2020-08" db="EMBL/GenBank/DDBJ databases">
        <title>Genomic Encyclopedia of Type Strains, Phase IV (KMG-IV): sequencing the most valuable type-strain genomes for metagenomic binning, comparative biology and taxonomic classification.</title>
        <authorList>
            <person name="Goeker M."/>
        </authorList>
    </citation>
    <scope>NUCLEOTIDE SEQUENCE [LARGE SCALE GENOMIC DNA]</scope>
    <source>
        <strain evidence="2 3">DSM 105481</strain>
    </source>
</reference>
<keyword evidence="3" id="KW-1185">Reference proteome</keyword>
<gene>
    <name evidence="2" type="ORF">HNP81_003821</name>
</gene>
<dbReference type="RefSeq" id="WP_182503588.1">
    <property type="nucleotide sequence ID" value="NZ_JACJHX010000015.1"/>
</dbReference>
<sequence length="158" mass="18530">MEIKTERCTVRRFEEKDLDDFMQYRNDENWMRYQGFKGLTKQMYAKELLSEPSFLKGVQLAIINNTTNRLIGDVYLKRENYTFWIGYTISPFHAKQGYAYEVLVKIIAWLKQKGCININAGVSSENLASINLLKKLKFTYLSTDDNGELIYSLDLQKI</sequence>
<evidence type="ECO:0000259" key="1">
    <source>
        <dbReference type="PROSITE" id="PS51186"/>
    </source>
</evidence>
<dbReference type="EMBL" id="JACJHX010000015">
    <property type="protein sequence ID" value="MBA9028501.1"/>
    <property type="molecule type" value="Genomic_DNA"/>
</dbReference>
<comment type="caution">
    <text evidence="2">The sequence shown here is derived from an EMBL/GenBank/DDBJ whole genome shotgun (WGS) entry which is preliminary data.</text>
</comment>
<protein>
    <submittedName>
        <fullName evidence="2">RimJ/RimL family protein N-acetyltransferase</fullName>
    </submittedName>
</protein>
<dbReference type="Gene3D" id="3.40.630.30">
    <property type="match status" value="1"/>
</dbReference>
<feature type="domain" description="N-acetyltransferase" evidence="1">
    <location>
        <begin position="8"/>
        <end position="156"/>
    </location>
</feature>
<evidence type="ECO:0000313" key="2">
    <source>
        <dbReference type="EMBL" id="MBA9028501.1"/>
    </source>
</evidence>
<dbReference type="Pfam" id="PF13302">
    <property type="entry name" value="Acetyltransf_3"/>
    <property type="match status" value="1"/>
</dbReference>